<dbReference type="RefSeq" id="WP_063390340.1">
    <property type="nucleotide sequence ID" value="NZ_CP011288.1"/>
</dbReference>
<dbReference type="AlphaFoldDB" id="A0A2I5HI16"/>
<evidence type="ECO:0000313" key="3">
    <source>
        <dbReference type="Proteomes" id="UP000230639"/>
    </source>
</evidence>
<dbReference type="Proteomes" id="UP000230639">
    <property type="component" value="Chromosome"/>
</dbReference>
<evidence type="ECO:0000256" key="1">
    <source>
        <dbReference type="SAM" id="Phobius"/>
    </source>
</evidence>
<keyword evidence="1" id="KW-1133">Transmembrane helix</keyword>
<proteinExistence type="predicted"/>
<feature type="transmembrane region" description="Helical" evidence="1">
    <location>
        <begin position="22"/>
        <end position="44"/>
    </location>
</feature>
<keyword evidence="1" id="KW-0472">Membrane</keyword>
<protein>
    <submittedName>
        <fullName evidence="2">Uncharacterized protein</fullName>
    </submittedName>
</protein>
<organism evidence="2 3">
    <name type="scientific">Salmonella diarizonae</name>
    <dbReference type="NCBI Taxonomy" id="59204"/>
    <lineage>
        <taxon>Bacteria</taxon>
        <taxon>Pseudomonadati</taxon>
        <taxon>Pseudomonadota</taxon>
        <taxon>Gammaproteobacteria</taxon>
        <taxon>Enterobacterales</taxon>
        <taxon>Enterobacteriaceae</taxon>
        <taxon>Salmonella</taxon>
    </lineage>
</organism>
<name>A0A2I5HI16_SALDZ</name>
<sequence>MAWKIPAPDAVHWPAAPSWSGWWRALMLSCSAVVMAGCGIYFWLHDSRALVYAFAGVVVLILLFAGIAGWWMYRYGVLLEHADGTTQYNAMLEAQWQRWAQEGMVVSGVSTLFPEQVRTPQDSGEPVSTLAPLRLPECPGATYLFTELLAPLRVALQIFIRNQSLTVCLPESASEDDWQCFRSVWAALSLPLSAIQLSEMKPEPFSRQMTLWQQKDAVRTGWLIIRHNWTPGSEGTQGAVAWLLSHPDIRTGLRPCATLHRVFPTDNTLPDGDLRQFLQYQCVSNTMKGVWSDAVTQPHISRLMVALSQQHKAVAEQGEATVIPPASPVQQYLPHWLGEMKDGETWFAVTQAIQMAEHTRETQVLALAKGNDKLKSTWQLGPKKPRDKECDNQQEAFQKAVGAVL</sequence>
<keyword evidence="1" id="KW-0812">Transmembrane</keyword>
<reference evidence="2 3" key="1">
    <citation type="submission" date="2017-09" db="EMBL/GenBank/DDBJ databases">
        <title>Complete genome of Salmonella enterica subsp. diarizonae isolated from stool of a patient with bacterial enteropathy.</title>
        <authorList>
            <person name="Zhou J."/>
            <person name="Chen Q."/>
            <person name="Guo L."/>
            <person name="Fan J."/>
        </authorList>
    </citation>
    <scope>NUCLEOTIDE SEQUENCE [LARGE SCALE GENOMIC DNA]</scope>
    <source>
        <strain evidence="2 3">HZS154</strain>
    </source>
</reference>
<gene>
    <name evidence="2" type="ORF">CNQ75_12180</name>
</gene>
<feature type="transmembrane region" description="Helical" evidence="1">
    <location>
        <begin position="51"/>
        <end position="73"/>
    </location>
</feature>
<dbReference type="EMBL" id="CP023345">
    <property type="protein sequence ID" value="ATW55215.1"/>
    <property type="molecule type" value="Genomic_DNA"/>
</dbReference>
<accession>A0A2I5HI16</accession>
<evidence type="ECO:0000313" key="2">
    <source>
        <dbReference type="EMBL" id="ATW55215.1"/>
    </source>
</evidence>